<comment type="cofactor">
    <cofactor evidence="1">
        <name>FMN</name>
        <dbReference type="ChEBI" id="CHEBI:58210"/>
    </cofactor>
</comment>
<dbReference type="GO" id="GO:0051537">
    <property type="term" value="F:2 iron, 2 sulfur cluster binding"/>
    <property type="evidence" value="ECO:0007669"/>
    <property type="project" value="UniProtKB-KW"/>
</dbReference>
<accession>A0A7Y7ISU4</accession>
<keyword evidence="2" id="KW-0285">Flavoprotein</keyword>
<dbReference type="Pfam" id="PF00111">
    <property type="entry name" value="Fer2"/>
    <property type="match status" value="1"/>
</dbReference>
<dbReference type="Pfam" id="PF22290">
    <property type="entry name" value="DmmA-like_N"/>
    <property type="match status" value="1"/>
</dbReference>
<keyword evidence="5" id="KW-0479">Metal-binding</keyword>
<dbReference type="CDD" id="cd06185">
    <property type="entry name" value="PDR_like"/>
    <property type="match status" value="1"/>
</dbReference>
<dbReference type="Gene3D" id="3.40.50.80">
    <property type="entry name" value="Nucleotide-binding domain of ferredoxin-NADP reductase (FNR) module"/>
    <property type="match status" value="1"/>
</dbReference>
<evidence type="ECO:0000256" key="3">
    <source>
        <dbReference type="ARBA" id="ARBA00022643"/>
    </source>
</evidence>
<dbReference type="PANTHER" id="PTHR30212">
    <property type="entry name" value="PROTEIN YIIM"/>
    <property type="match status" value="1"/>
</dbReference>
<dbReference type="InterPro" id="IPR054582">
    <property type="entry name" value="DmmA-like_N"/>
</dbReference>
<dbReference type="PROSITE" id="PS00197">
    <property type="entry name" value="2FE2S_FER_1"/>
    <property type="match status" value="1"/>
</dbReference>
<dbReference type="GO" id="GO:0016491">
    <property type="term" value="F:oxidoreductase activity"/>
    <property type="evidence" value="ECO:0007669"/>
    <property type="project" value="UniProtKB-KW"/>
</dbReference>
<dbReference type="GO" id="GO:0046872">
    <property type="term" value="F:metal ion binding"/>
    <property type="evidence" value="ECO:0007669"/>
    <property type="project" value="UniProtKB-KW"/>
</dbReference>
<protein>
    <submittedName>
        <fullName evidence="11">Oxidoreductase</fullName>
    </submittedName>
</protein>
<proteinExistence type="predicted"/>
<evidence type="ECO:0000256" key="5">
    <source>
        <dbReference type="ARBA" id="ARBA00022723"/>
    </source>
</evidence>
<evidence type="ECO:0000313" key="11">
    <source>
        <dbReference type="EMBL" id="NVN09680.1"/>
    </source>
</evidence>
<dbReference type="PRINTS" id="PR00409">
    <property type="entry name" value="PHDIOXRDTASE"/>
</dbReference>
<evidence type="ECO:0000256" key="8">
    <source>
        <dbReference type="ARBA" id="ARBA00023014"/>
    </source>
</evidence>
<evidence type="ECO:0000313" key="12">
    <source>
        <dbReference type="Proteomes" id="UP000534870"/>
    </source>
</evidence>
<dbReference type="InterPro" id="IPR001041">
    <property type="entry name" value="2Fe-2S_ferredoxin-type"/>
</dbReference>
<evidence type="ECO:0000259" key="10">
    <source>
        <dbReference type="PROSITE" id="PS51384"/>
    </source>
</evidence>
<reference evidence="11 12" key="1">
    <citation type="submission" date="2020-06" db="EMBL/GenBank/DDBJ databases">
        <title>Description of novel acetic acid bacteria.</title>
        <authorList>
            <person name="Sombolestani A."/>
        </authorList>
    </citation>
    <scope>NUCLEOTIDE SEQUENCE [LARGE SCALE GENOMIC DNA]</scope>
    <source>
        <strain evidence="11 12">LMG 31431</strain>
    </source>
</reference>
<dbReference type="Proteomes" id="UP000534870">
    <property type="component" value="Unassembled WGS sequence"/>
</dbReference>
<evidence type="ECO:0000256" key="2">
    <source>
        <dbReference type="ARBA" id="ARBA00022630"/>
    </source>
</evidence>
<dbReference type="Gene3D" id="2.40.30.10">
    <property type="entry name" value="Translation factors"/>
    <property type="match status" value="1"/>
</dbReference>
<keyword evidence="4" id="KW-0001">2Fe-2S</keyword>
<dbReference type="InterPro" id="IPR012675">
    <property type="entry name" value="Beta-grasp_dom_sf"/>
</dbReference>
<keyword evidence="8" id="KW-0411">Iron-sulfur</keyword>
<keyword evidence="3" id="KW-0288">FMN</keyword>
<dbReference type="SUPFAM" id="SSF63380">
    <property type="entry name" value="Riboflavin synthase domain-like"/>
    <property type="match status" value="1"/>
</dbReference>
<dbReference type="PROSITE" id="PS51085">
    <property type="entry name" value="2FE2S_FER_2"/>
    <property type="match status" value="1"/>
</dbReference>
<dbReference type="InterPro" id="IPR017927">
    <property type="entry name" value="FAD-bd_FR_type"/>
</dbReference>
<keyword evidence="7" id="KW-0408">Iron</keyword>
<dbReference type="PROSITE" id="PS51384">
    <property type="entry name" value="FAD_FR"/>
    <property type="match status" value="1"/>
</dbReference>
<dbReference type="InterPro" id="IPR039261">
    <property type="entry name" value="FNR_nucleotide-bd"/>
</dbReference>
<dbReference type="PANTHER" id="PTHR30212:SF2">
    <property type="entry name" value="PROTEIN YIIM"/>
    <property type="match status" value="1"/>
</dbReference>
<dbReference type="SUPFAM" id="SSF52343">
    <property type="entry name" value="Ferredoxin reductase-like, C-terminal NADP-linked domain"/>
    <property type="match status" value="1"/>
</dbReference>
<dbReference type="Gene3D" id="3.10.20.30">
    <property type="match status" value="1"/>
</dbReference>
<feature type="domain" description="FAD-binding FR-type" evidence="10">
    <location>
        <begin position="2"/>
        <end position="106"/>
    </location>
</feature>
<evidence type="ECO:0000256" key="6">
    <source>
        <dbReference type="ARBA" id="ARBA00023002"/>
    </source>
</evidence>
<sequence>MSGTIAARIAVIDVLAPALRRFVLTASDRPFPPVSAGSHAVLAFGDETRRWKNPYSIVNAAEDGSSLTVIIRREESARGGSAFLHDRAMVGMRVDVASIGNLFPIVRTARRHLMVSGGIGITPFLAYIEALERIGADYVLLHVCRPDERAAFANLLPDGLKGDVRIHAGRRALDLPALLAAQPVGTRLYACGPDGFMDHVATCARQVGFPDMKIHLERFSAAAGGAAFTVTLARDGRRIAVGADQTLLEALEAAGVDVPSLCRGGACGMCRVRVLDGRPDHRDHVLTKAERMAGTEILTCVSRTMGATLTLDL</sequence>
<dbReference type="InterPro" id="IPR052353">
    <property type="entry name" value="Benzoxazolinone_Detox_Enz"/>
</dbReference>
<dbReference type="SUPFAM" id="SSF54292">
    <property type="entry name" value="2Fe-2S ferredoxin-like"/>
    <property type="match status" value="1"/>
</dbReference>
<dbReference type="InterPro" id="IPR017938">
    <property type="entry name" value="Riboflavin_synthase-like_b-brl"/>
</dbReference>
<evidence type="ECO:0000259" key="9">
    <source>
        <dbReference type="PROSITE" id="PS51085"/>
    </source>
</evidence>
<evidence type="ECO:0000256" key="4">
    <source>
        <dbReference type="ARBA" id="ARBA00022714"/>
    </source>
</evidence>
<comment type="caution">
    <text evidence="11">The sequence shown here is derived from an EMBL/GenBank/DDBJ whole genome shotgun (WGS) entry which is preliminary data.</text>
</comment>
<dbReference type="RefSeq" id="WP_176638471.1">
    <property type="nucleotide sequence ID" value="NZ_JABXXP010000002.1"/>
</dbReference>
<feature type="domain" description="2Fe-2S ferredoxin-type" evidence="9">
    <location>
        <begin position="228"/>
        <end position="313"/>
    </location>
</feature>
<organism evidence="11 12">
    <name type="scientific">Nguyenibacter vanlangensis</name>
    <dbReference type="NCBI Taxonomy" id="1216886"/>
    <lineage>
        <taxon>Bacteria</taxon>
        <taxon>Pseudomonadati</taxon>
        <taxon>Pseudomonadota</taxon>
        <taxon>Alphaproteobacteria</taxon>
        <taxon>Acetobacterales</taxon>
        <taxon>Acetobacteraceae</taxon>
        <taxon>Nguyenibacter</taxon>
    </lineage>
</organism>
<dbReference type="EMBL" id="JABXXP010000002">
    <property type="protein sequence ID" value="NVN09680.1"/>
    <property type="molecule type" value="Genomic_DNA"/>
</dbReference>
<dbReference type="InterPro" id="IPR006058">
    <property type="entry name" value="2Fe2S_fd_BS"/>
</dbReference>
<keyword evidence="6" id="KW-0560">Oxidoreductase</keyword>
<dbReference type="CDD" id="cd00207">
    <property type="entry name" value="fer2"/>
    <property type="match status" value="1"/>
</dbReference>
<gene>
    <name evidence="11" type="ORF">HUK84_00690</name>
</gene>
<dbReference type="InterPro" id="IPR036010">
    <property type="entry name" value="2Fe-2S_ferredoxin-like_sf"/>
</dbReference>
<dbReference type="AlphaFoldDB" id="A0A7Y7ISU4"/>
<name>A0A7Y7ISU4_9PROT</name>
<evidence type="ECO:0000256" key="1">
    <source>
        <dbReference type="ARBA" id="ARBA00001917"/>
    </source>
</evidence>
<evidence type="ECO:0000256" key="7">
    <source>
        <dbReference type="ARBA" id="ARBA00023004"/>
    </source>
</evidence>